<proteinExistence type="predicted"/>
<dbReference type="OrthoDB" id="10326153at2759"/>
<dbReference type="Proteomes" id="UP000800036">
    <property type="component" value="Unassembled WGS sequence"/>
</dbReference>
<dbReference type="EMBL" id="ML976664">
    <property type="protein sequence ID" value="KAF1977196.1"/>
    <property type="molecule type" value="Genomic_DNA"/>
</dbReference>
<accession>A0A6A5VQN0</accession>
<sequence>MYLFKIHLLLASLFLLFTSTSATALPSTQVPDGDFCATAYGERVQQGVIIYSNTCGSVSPDRDVTVYRAVNVDCLTCWFYEGEKCTGNIRLYGRIAPRQEIAFLPARSYLCRK</sequence>
<feature type="chain" id="PRO_5025388335" evidence="1">
    <location>
        <begin position="25"/>
        <end position="113"/>
    </location>
</feature>
<protein>
    <submittedName>
        <fullName evidence="2">Uncharacterized protein</fullName>
    </submittedName>
</protein>
<feature type="signal peptide" evidence="1">
    <location>
        <begin position="1"/>
        <end position="24"/>
    </location>
</feature>
<name>A0A6A5VQN0_9PLEO</name>
<keyword evidence="1" id="KW-0732">Signal</keyword>
<evidence type="ECO:0000256" key="1">
    <source>
        <dbReference type="SAM" id="SignalP"/>
    </source>
</evidence>
<evidence type="ECO:0000313" key="3">
    <source>
        <dbReference type="Proteomes" id="UP000800036"/>
    </source>
</evidence>
<organism evidence="2 3">
    <name type="scientific">Bimuria novae-zelandiae CBS 107.79</name>
    <dbReference type="NCBI Taxonomy" id="1447943"/>
    <lineage>
        <taxon>Eukaryota</taxon>
        <taxon>Fungi</taxon>
        <taxon>Dikarya</taxon>
        <taxon>Ascomycota</taxon>
        <taxon>Pezizomycotina</taxon>
        <taxon>Dothideomycetes</taxon>
        <taxon>Pleosporomycetidae</taxon>
        <taxon>Pleosporales</taxon>
        <taxon>Massarineae</taxon>
        <taxon>Didymosphaeriaceae</taxon>
        <taxon>Bimuria</taxon>
    </lineage>
</organism>
<evidence type="ECO:0000313" key="2">
    <source>
        <dbReference type="EMBL" id="KAF1977196.1"/>
    </source>
</evidence>
<reference evidence="2" key="1">
    <citation type="journal article" date="2020" name="Stud. Mycol.">
        <title>101 Dothideomycetes genomes: a test case for predicting lifestyles and emergence of pathogens.</title>
        <authorList>
            <person name="Haridas S."/>
            <person name="Albert R."/>
            <person name="Binder M."/>
            <person name="Bloem J."/>
            <person name="Labutti K."/>
            <person name="Salamov A."/>
            <person name="Andreopoulos B."/>
            <person name="Baker S."/>
            <person name="Barry K."/>
            <person name="Bills G."/>
            <person name="Bluhm B."/>
            <person name="Cannon C."/>
            <person name="Castanera R."/>
            <person name="Culley D."/>
            <person name="Daum C."/>
            <person name="Ezra D."/>
            <person name="Gonzalez J."/>
            <person name="Henrissat B."/>
            <person name="Kuo A."/>
            <person name="Liang C."/>
            <person name="Lipzen A."/>
            <person name="Lutzoni F."/>
            <person name="Magnuson J."/>
            <person name="Mondo S."/>
            <person name="Nolan M."/>
            <person name="Ohm R."/>
            <person name="Pangilinan J."/>
            <person name="Park H.-J."/>
            <person name="Ramirez L."/>
            <person name="Alfaro M."/>
            <person name="Sun H."/>
            <person name="Tritt A."/>
            <person name="Yoshinaga Y."/>
            <person name="Zwiers L.-H."/>
            <person name="Turgeon B."/>
            <person name="Goodwin S."/>
            <person name="Spatafora J."/>
            <person name="Crous P."/>
            <person name="Grigoriev I."/>
        </authorList>
    </citation>
    <scope>NUCLEOTIDE SEQUENCE</scope>
    <source>
        <strain evidence="2">CBS 107.79</strain>
    </source>
</reference>
<dbReference type="AlphaFoldDB" id="A0A6A5VQN0"/>
<keyword evidence="3" id="KW-1185">Reference proteome</keyword>
<gene>
    <name evidence="2" type="ORF">BU23DRAFT_322785</name>
</gene>